<dbReference type="RefSeq" id="WP_006309318.1">
    <property type="nucleotide sequence ID" value="NZ_JH601133.1"/>
</dbReference>
<comment type="caution">
    <text evidence="2">The sequence shown here is derived from an EMBL/GenBank/DDBJ whole genome shotgun (WGS) entry which is preliminary data.</text>
</comment>
<feature type="compositionally biased region" description="Polar residues" evidence="1">
    <location>
        <begin position="148"/>
        <end position="160"/>
    </location>
</feature>
<evidence type="ECO:0000313" key="3">
    <source>
        <dbReference type="Proteomes" id="UP000006190"/>
    </source>
</evidence>
<dbReference type="InterPro" id="IPR038141">
    <property type="entry name" value="YutD-like_sf"/>
</dbReference>
<dbReference type="eggNOG" id="COG4470">
    <property type="taxonomic scope" value="Bacteria"/>
</dbReference>
<feature type="compositionally biased region" description="Basic residues" evidence="1">
    <location>
        <begin position="163"/>
        <end position="176"/>
    </location>
</feature>
<accession>H3NJU7</accession>
<protein>
    <recommendedName>
        <fullName evidence="4">DUF1027 domain-containing protein</fullName>
    </recommendedName>
</protein>
<evidence type="ECO:0008006" key="4">
    <source>
        <dbReference type="Google" id="ProtNLM"/>
    </source>
</evidence>
<dbReference type="PATRIC" id="fig|883113.3.peg.1131"/>
<dbReference type="OrthoDB" id="1650379at2"/>
<dbReference type="Gene3D" id="3.50.4.20">
    <property type="match status" value="1"/>
</dbReference>
<feature type="compositionally biased region" description="Basic and acidic residues" evidence="1">
    <location>
        <begin position="180"/>
        <end position="194"/>
    </location>
</feature>
<dbReference type="InterPro" id="IPR009370">
    <property type="entry name" value="YutD-like"/>
</dbReference>
<gene>
    <name evidence="2" type="ORF">HMPREF9708_01136</name>
</gene>
<sequence>MTQDATDKGFDLTDYLEDLLRPDQGEIEKNISKVDDHHLLIEGEEYQVLVDHANGYRYDAFFDRYQDFFAKYDYIVGDWASDQLRLRGFYQIGTPKVPYDQRIETLEDYLNEYCNFGASYFVIGKTKSLLDYPQLTEDLRAGKFASLPSKSRNQKRSFATKSPHYKKNQRNHRKRSSQSSHKDRSLVQDRETGKGKNNFKLRQNDRQTRFSHSNRNTKTHKGHFTIKQKKS</sequence>
<evidence type="ECO:0000256" key="1">
    <source>
        <dbReference type="SAM" id="MobiDB-lite"/>
    </source>
</evidence>
<reference evidence="2 3" key="1">
    <citation type="submission" date="2012-01" db="EMBL/GenBank/DDBJ databases">
        <title>The Genome Sequence of Facklamia languida CCUG 37842.</title>
        <authorList>
            <consortium name="The Broad Institute Genome Sequencing Platform"/>
            <person name="Earl A."/>
            <person name="Ward D."/>
            <person name="Feldgarden M."/>
            <person name="Gevers D."/>
            <person name="Huys G."/>
            <person name="Young S.K."/>
            <person name="Zeng Q."/>
            <person name="Gargeya S."/>
            <person name="Fitzgerald M."/>
            <person name="Haas B."/>
            <person name="Abouelleil A."/>
            <person name="Alvarado L."/>
            <person name="Arachchi H.M."/>
            <person name="Berlin A."/>
            <person name="Chapman S.B."/>
            <person name="Gearin G."/>
            <person name="Goldberg J."/>
            <person name="Griggs A."/>
            <person name="Gujja S."/>
            <person name="Hansen M."/>
            <person name="Heiman D."/>
            <person name="Howarth C."/>
            <person name="Larimer J."/>
            <person name="Lui A."/>
            <person name="MacDonald P.J.P."/>
            <person name="McCowen C."/>
            <person name="Montmayeur A."/>
            <person name="Murphy C."/>
            <person name="Neiman D."/>
            <person name="Pearson M."/>
            <person name="Priest M."/>
            <person name="Roberts A."/>
            <person name="Saif S."/>
            <person name="Shea T."/>
            <person name="Sisk P."/>
            <person name="Stolte C."/>
            <person name="Sykes S."/>
            <person name="Wortman J."/>
            <person name="Nusbaum C."/>
            <person name="Birren B."/>
        </authorList>
    </citation>
    <scope>NUCLEOTIDE SEQUENCE [LARGE SCALE GENOMIC DNA]</scope>
    <source>
        <strain evidence="2 3">CCUG 37842</strain>
    </source>
</reference>
<evidence type="ECO:0000313" key="2">
    <source>
        <dbReference type="EMBL" id="EHR36910.1"/>
    </source>
</evidence>
<dbReference type="HOGENOM" id="CLU_080936_0_0_9"/>
<name>H3NJU7_9LACT</name>
<organism evidence="2 3">
    <name type="scientific">Facklamia languida CCUG 37842</name>
    <dbReference type="NCBI Taxonomy" id="883113"/>
    <lineage>
        <taxon>Bacteria</taxon>
        <taxon>Bacillati</taxon>
        <taxon>Bacillota</taxon>
        <taxon>Bacilli</taxon>
        <taxon>Lactobacillales</taxon>
        <taxon>Aerococcaceae</taxon>
        <taxon>Facklamia</taxon>
    </lineage>
</organism>
<feature type="region of interest" description="Disordered" evidence="1">
    <location>
        <begin position="146"/>
        <end position="231"/>
    </location>
</feature>
<dbReference type="STRING" id="883113.HMPREF9708_01136"/>
<feature type="compositionally biased region" description="Basic residues" evidence="1">
    <location>
        <begin position="215"/>
        <end position="231"/>
    </location>
</feature>
<keyword evidence="3" id="KW-1185">Reference proteome</keyword>
<dbReference type="Pfam" id="PF06265">
    <property type="entry name" value="YutD-like"/>
    <property type="match status" value="1"/>
</dbReference>
<dbReference type="EMBL" id="AGEG01000013">
    <property type="protein sequence ID" value="EHR36910.1"/>
    <property type="molecule type" value="Genomic_DNA"/>
</dbReference>
<dbReference type="Proteomes" id="UP000006190">
    <property type="component" value="Unassembled WGS sequence"/>
</dbReference>
<dbReference type="AlphaFoldDB" id="H3NJU7"/>
<proteinExistence type="predicted"/>